<dbReference type="SUPFAM" id="SSF88946">
    <property type="entry name" value="Sigma2 domain of RNA polymerase sigma factors"/>
    <property type="match status" value="1"/>
</dbReference>
<protein>
    <submittedName>
        <fullName evidence="8">Sigma-70 family RNA polymerase sigma factor</fullName>
    </submittedName>
</protein>
<dbReference type="InterPro" id="IPR014284">
    <property type="entry name" value="RNA_pol_sigma-70_dom"/>
</dbReference>
<reference evidence="8" key="1">
    <citation type="submission" date="2020-10" db="EMBL/GenBank/DDBJ databases">
        <authorList>
            <person name="Gilroy R."/>
        </authorList>
    </citation>
    <scope>NUCLEOTIDE SEQUENCE</scope>
    <source>
        <strain evidence="8">ChiHjej9B8-7071</strain>
    </source>
</reference>
<proteinExistence type="inferred from homology"/>
<feature type="domain" description="RNA polymerase sigma factor 70 region 4 type 2" evidence="7">
    <location>
        <begin position="118"/>
        <end position="170"/>
    </location>
</feature>
<dbReference type="AlphaFoldDB" id="A0A9D1A9A7"/>
<dbReference type="Gene3D" id="1.10.10.10">
    <property type="entry name" value="Winged helix-like DNA-binding domain superfamily/Winged helix DNA-binding domain"/>
    <property type="match status" value="1"/>
</dbReference>
<keyword evidence="4" id="KW-0238">DNA-binding</keyword>
<dbReference type="InterPro" id="IPR039425">
    <property type="entry name" value="RNA_pol_sigma-70-like"/>
</dbReference>
<dbReference type="Proteomes" id="UP000824258">
    <property type="component" value="Unassembled WGS sequence"/>
</dbReference>
<dbReference type="InterPro" id="IPR013249">
    <property type="entry name" value="RNA_pol_sigma70_r4_t2"/>
</dbReference>
<evidence type="ECO:0000313" key="8">
    <source>
        <dbReference type="EMBL" id="HIR09455.1"/>
    </source>
</evidence>
<evidence type="ECO:0000256" key="3">
    <source>
        <dbReference type="ARBA" id="ARBA00023082"/>
    </source>
</evidence>
<keyword evidence="3" id="KW-0731">Sigma factor</keyword>
<dbReference type="Gene3D" id="1.10.1740.10">
    <property type="match status" value="1"/>
</dbReference>
<feature type="domain" description="RNA polymerase sigma-70 region 2" evidence="6">
    <location>
        <begin position="21"/>
        <end position="89"/>
    </location>
</feature>
<evidence type="ECO:0000256" key="4">
    <source>
        <dbReference type="ARBA" id="ARBA00023125"/>
    </source>
</evidence>
<comment type="similarity">
    <text evidence="1">Belongs to the sigma-70 factor family. ECF subfamily.</text>
</comment>
<dbReference type="InterPro" id="IPR036388">
    <property type="entry name" value="WH-like_DNA-bd_sf"/>
</dbReference>
<dbReference type="GO" id="GO:0016987">
    <property type="term" value="F:sigma factor activity"/>
    <property type="evidence" value="ECO:0007669"/>
    <property type="project" value="UniProtKB-KW"/>
</dbReference>
<evidence type="ECO:0000313" key="9">
    <source>
        <dbReference type="Proteomes" id="UP000824258"/>
    </source>
</evidence>
<keyword evidence="5" id="KW-0804">Transcription</keyword>
<dbReference type="Pfam" id="PF04542">
    <property type="entry name" value="Sigma70_r2"/>
    <property type="match status" value="1"/>
</dbReference>
<evidence type="ECO:0000256" key="2">
    <source>
        <dbReference type="ARBA" id="ARBA00023015"/>
    </source>
</evidence>
<dbReference type="GO" id="GO:0006352">
    <property type="term" value="P:DNA-templated transcription initiation"/>
    <property type="evidence" value="ECO:0007669"/>
    <property type="project" value="InterPro"/>
</dbReference>
<dbReference type="SUPFAM" id="SSF88659">
    <property type="entry name" value="Sigma3 and sigma4 domains of RNA polymerase sigma factors"/>
    <property type="match status" value="1"/>
</dbReference>
<gene>
    <name evidence="8" type="ORF">IAA70_03510</name>
</gene>
<dbReference type="PANTHER" id="PTHR43133">
    <property type="entry name" value="RNA POLYMERASE ECF-TYPE SIGMA FACTO"/>
    <property type="match status" value="1"/>
</dbReference>
<dbReference type="NCBIfam" id="TIGR02937">
    <property type="entry name" value="sigma70-ECF"/>
    <property type="match status" value="1"/>
</dbReference>
<name>A0A9D1A9A7_9FIRM</name>
<dbReference type="InterPro" id="IPR013324">
    <property type="entry name" value="RNA_pol_sigma_r3/r4-like"/>
</dbReference>
<dbReference type="GO" id="GO:0003677">
    <property type="term" value="F:DNA binding"/>
    <property type="evidence" value="ECO:0007669"/>
    <property type="project" value="UniProtKB-KW"/>
</dbReference>
<comment type="caution">
    <text evidence="8">The sequence shown here is derived from an EMBL/GenBank/DDBJ whole genome shotgun (WGS) entry which is preliminary data.</text>
</comment>
<evidence type="ECO:0000256" key="5">
    <source>
        <dbReference type="ARBA" id="ARBA00023163"/>
    </source>
</evidence>
<dbReference type="InterPro" id="IPR007627">
    <property type="entry name" value="RNA_pol_sigma70_r2"/>
</dbReference>
<dbReference type="PANTHER" id="PTHR43133:SF8">
    <property type="entry name" value="RNA POLYMERASE SIGMA FACTOR HI_1459-RELATED"/>
    <property type="match status" value="1"/>
</dbReference>
<evidence type="ECO:0000259" key="6">
    <source>
        <dbReference type="Pfam" id="PF04542"/>
    </source>
</evidence>
<organism evidence="8 9">
    <name type="scientific">Candidatus Avoscillospira stercoripullorum</name>
    <dbReference type="NCBI Taxonomy" id="2840709"/>
    <lineage>
        <taxon>Bacteria</taxon>
        <taxon>Bacillati</taxon>
        <taxon>Bacillota</taxon>
        <taxon>Clostridia</taxon>
        <taxon>Eubacteriales</taxon>
        <taxon>Oscillospiraceae</taxon>
        <taxon>Oscillospiraceae incertae sedis</taxon>
        <taxon>Candidatus Avoscillospira</taxon>
    </lineage>
</organism>
<dbReference type="InterPro" id="IPR013325">
    <property type="entry name" value="RNA_pol_sigma_r2"/>
</dbReference>
<sequence length="180" mass="20778">MDEATMLRLLRRRDPEGLAQLIRRYNGYAAAIIRGILGQGRREEDVEELVSDVFVAIWHHADSLKPGKVKSYLGTTARNMAKSFLRKKQILPMDLDEIPGLIAPDTPEEHYLAREQAEMVRQAVEQMGEPNREIFLRYYYYLQTTEQIAKDLHLEPGAIRARLMRGRNALKAAIWKEDSL</sequence>
<reference evidence="8" key="2">
    <citation type="journal article" date="2021" name="PeerJ">
        <title>Extensive microbial diversity within the chicken gut microbiome revealed by metagenomics and culture.</title>
        <authorList>
            <person name="Gilroy R."/>
            <person name="Ravi A."/>
            <person name="Getino M."/>
            <person name="Pursley I."/>
            <person name="Horton D.L."/>
            <person name="Alikhan N.F."/>
            <person name="Baker D."/>
            <person name="Gharbi K."/>
            <person name="Hall N."/>
            <person name="Watson M."/>
            <person name="Adriaenssens E.M."/>
            <person name="Foster-Nyarko E."/>
            <person name="Jarju S."/>
            <person name="Secka A."/>
            <person name="Antonio M."/>
            <person name="Oren A."/>
            <person name="Chaudhuri R.R."/>
            <person name="La Ragione R."/>
            <person name="Hildebrand F."/>
            <person name="Pallen M.J."/>
        </authorList>
    </citation>
    <scope>NUCLEOTIDE SEQUENCE</scope>
    <source>
        <strain evidence="8">ChiHjej9B8-7071</strain>
    </source>
</reference>
<dbReference type="EMBL" id="DVGD01000101">
    <property type="protein sequence ID" value="HIR09455.1"/>
    <property type="molecule type" value="Genomic_DNA"/>
</dbReference>
<dbReference type="Pfam" id="PF08281">
    <property type="entry name" value="Sigma70_r4_2"/>
    <property type="match status" value="1"/>
</dbReference>
<keyword evidence="2" id="KW-0805">Transcription regulation</keyword>
<evidence type="ECO:0000259" key="7">
    <source>
        <dbReference type="Pfam" id="PF08281"/>
    </source>
</evidence>
<evidence type="ECO:0000256" key="1">
    <source>
        <dbReference type="ARBA" id="ARBA00010641"/>
    </source>
</evidence>
<accession>A0A9D1A9A7</accession>